<dbReference type="GO" id="GO:0004930">
    <property type="term" value="F:G protein-coupled receptor activity"/>
    <property type="evidence" value="ECO:0007669"/>
    <property type="project" value="InterPro"/>
</dbReference>
<sequence>MHLSASEWLVARAVYGVLGTISAIGCCCNLCLFTVVVRSKSLRSTCHLLIGLCALLDGVHQVGTFYQFPVLFSEAMIDSLICSILQLLPEIGILGGCACVLSIGLERLSAVVFDFEYRMCAHRTLAMHLLFIACFSLYAVYLMASFYRPTQQICAIAAPMHREACHILANVLIALNLATVAVYTSVALVMSRSEHVSAAT</sequence>
<comment type="subcellular location">
    <subcellularLocation>
        <location evidence="1">Membrane</location>
    </subcellularLocation>
</comment>
<dbReference type="SMART" id="SM01381">
    <property type="entry name" value="7TM_GPCR_Srsx"/>
    <property type="match status" value="1"/>
</dbReference>
<dbReference type="PANTHER" id="PTHR23360">
    <property type="entry name" value="G-PROTEIN COUPLED RECEPTORS FAMILY 1 PROFILE DOMAIN-CONTAINING PROTEIN-RELATED"/>
    <property type="match status" value="1"/>
</dbReference>
<evidence type="ECO:0000256" key="5">
    <source>
        <dbReference type="SAM" id="Phobius"/>
    </source>
</evidence>
<feature type="transmembrane region" description="Helical" evidence="5">
    <location>
        <begin position="48"/>
        <end position="71"/>
    </location>
</feature>
<evidence type="ECO:0000256" key="3">
    <source>
        <dbReference type="ARBA" id="ARBA00022989"/>
    </source>
</evidence>
<name>A0AAV5TC38_9BILA</name>
<comment type="caution">
    <text evidence="6">The sequence shown here is derived from an EMBL/GenBank/DDBJ whole genome shotgun (WGS) entry which is preliminary data.</text>
</comment>
<dbReference type="PANTHER" id="PTHR23360:SF5">
    <property type="entry name" value="G-PROTEIN COUPLED RECEPTORS FAMILY 1 PROFILE DOMAIN-CONTAINING PROTEIN"/>
    <property type="match status" value="1"/>
</dbReference>
<feature type="transmembrane region" description="Helical" evidence="5">
    <location>
        <begin position="125"/>
        <end position="147"/>
    </location>
</feature>
<feature type="transmembrane region" description="Helical" evidence="5">
    <location>
        <begin position="13"/>
        <end position="36"/>
    </location>
</feature>
<dbReference type="AlphaFoldDB" id="A0AAV5TC38"/>
<organism evidence="6 7">
    <name type="scientific">Pristionchus entomophagus</name>
    <dbReference type="NCBI Taxonomy" id="358040"/>
    <lineage>
        <taxon>Eukaryota</taxon>
        <taxon>Metazoa</taxon>
        <taxon>Ecdysozoa</taxon>
        <taxon>Nematoda</taxon>
        <taxon>Chromadorea</taxon>
        <taxon>Rhabditida</taxon>
        <taxon>Rhabditina</taxon>
        <taxon>Diplogasteromorpha</taxon>
        <taxon>Diplogasteroidea</taxon>
        <taxon>Neodiplogasteridae</taxon>
        <taxon>Pristionchus</taxon>
    </lineage>
</organism>
<feature type="transmembrane region" description="Helical" evidence="5">
    <location>
        <begin position="91"/>
        <end position="113"/>
    </location>
</feature>
<dbReference type="Pfam" id="PF10320">
    <property type="entry name" value="7TM_GPCR_Srsx"/>
    <property type="match status" value="1"/>
</dbReference>
<keyword evidence="3 5" id="KW-1133">Transmembrane helix</keyword>
<evidence type="ECO:0000313" key="6">
    <source>
        <dbReference type="EMBL" id="GMS92482.1"/>
    </source>
</evidence>
<dbReference type="InterPro" id="IPR019424">
    <property type="entry name" value="7TM_GPCR_Srsx"/>
</dbReference>
<evidence type="ECO:0008006" key="8">
    <source>
        <dbReference type="Google" id="ProtNLM"/>
    </source>
</evidence>
<evidence type="ECO:0000256" key="4">
    <source>
        <dbReference type="ARBA" id="ARBA00023136"/>
    </source>
</evidence>
<protein>
    <recommendedName>
        <fullName evidence="8">G protein-coupled receptor</fullName>
    </recommendedName>
</protein>
<dbReference type="GO" id="GO:0016020">
    <property type="term" value="C:membrane"/>
    <property type="evidence" value="ECO:0007669"/>
    <property type="project" value="UniProtKB-SubCell"/>
</dbReference>
<feature type="transmembrane region" description="Helical" evidence="5">
    <location>
        <begin position="167"/>
        <end position="190"/>
    </location>
</feature>
<evidence type="ECO:0000313" key="7">
    <source>
        <dbReference type="Proteomes" id="UP001432027"/>
    </source>
</evidence>
<reference evidence="6" key="1">
    <citation type="submission" date="2023-10" db="EMBL/GenBank/DDBJ databases">
        <title>Genome assembly of Pristionchus species.</title>
        <authorList>
            <person name="Yoshida K."/>
            <person name="Sommer R.J."/>
        </authorList>
    </citation>
    <scope>NUCLEOTIDE SEQUENCE</scope>
    <source>
        <strain evidence="6">RS0144</strain>
    </source>
</reference>
<proteinExistence type="predicted"/>
<evidence type="ECO:0000256" key="1">
    <source>
        <dbReference type="ARBA" id="ARBA00004370"/>
    </source>
</evidence>
<gene>
    <name evidence="6" type="ORF">PENTCL1PPCAC_14657</name>
</gene>
<evidence type="ECO:0000256" key="2">
    <source>
        <dbReference type="ARBA" id="ARBA00022692"/>
    </source>
</evidence>
<dbReference type="InterPro" id="IPR000276">
    <property type="entry name" value="GPCR_Rhodpsn"/>
</dbReference>
<dbReference type="InterPro" id="IPR047130">
    <property type="entry name" value="7TM_GPCR_Srsx_nematod"/>
</dbReference>
<dbReference type="Proteomes" id="UP001432027">
    <property type="component" value="Unassembled WGS sequence"/>
</dbReference>
<dbReference type="EMBL" id="BTSX01000004">
    <property type="protein sequence ID" value="GMS92482.1"/>
    <property type="molecule type" value="Genomic_DNA"/>
</dbReference>
<dbReference type="Gene3D" id="1.20.1070.10">
    <property type="entry name" value="Rhodopsin 7-helix transmembrane proteins"/>
    <property type="match status" value="1"/>
</dbReference>
<dbReference type="SUPFAM" id="SSF81321">
    <property type="entry name" value="Family A G protein-coupled receptor-like"/>
    <property type="match status" value="1"/>
</dbReference>
<accession>A0AAV5TC38</accession>
<keyword evidence="7" id="KW-1185">Reference proteome</keyword>
<keyword evidence="4 5" id="KW-0472">Membrane</keyword>
<keyword evidence="2 5" id="KW-0812">Transmembrane</keyword>